<accession>A0A9N9IGH6</accession>
<feature type="non-terminal residue" evidence="1">
    <location>
        <position position="109"/>
    </location>
</feature>
<dbReference type="Proteomes" id="UP000789570">
    <property type="component" value="Unassembled WGS sequence"/>
</dbReference>
<evidence type="ECO:0000313" key="2">
    <source>
        <dbReference type="Proteomes" id="UP000789570"/>
    </source>
</evidence>
<dbReference type="AlphaFoldDB" id="A0A9N9IGH6"/>
<protein>
    <submittedName>
        <fullName evidence="1">10283_t:CDS:1</fullName>
    </submittedName>
</protein>
<proteinExistence type="predicted"/>
<keyword evidence="2" id="KW-1185">Reference proteome</keyword>
<name>A0A9N9IGH6_9GLOM</name>
<comment type="caution">
    <text evidence="1">The sequence shown here is derived from an EMBL/GenBank/DDBJ whole genome shotgun (WGS) entry which is preliminary data.</text>
</comment>
<gene>
    <name evidence="1" type="ORF">FCALED_LOCUS15220</name>
</gene>
<dbReference type="EMBL" id="CAJVPQ010013150">
    <property type="protein sequence ID" value="CAG8734659.1"/>
    <property type="molecule type" value="Genomic_DNA"/>
</dbReference>
<evidence type="ECO:0000313" key="1">
    <source>
        <dbReference type="EMBL" id="CAG8734659.1"/>
    </source>
</evidence>
<organism evidence="1 2">
    <name type="scientific">Funneliformis caledonium</name>
    <dbReference type="NCBI Taxonomy" id="1117310"/>
    <lineage>
        <taxon>Eukaryota</taxon>
        <taxon>Fungi</taxon>
        <taxon>Fungi incertae sedis</taxon>
        <taxon>Mucoromycota</taxon>
        <taxon>Glomeromycotina</taxon>
        <taxon>Glomeromycetes</taxon>
        <taxon>Glomerales</taxon>
        <taxon>Glomeraceae</taxon>
        <taxon>Funneliformis</taxon>
    </lineage>
</organism>
<sequence length="109" mass="12761">LGTTIRNKVRQLDYNLERKKGFEAILEKKDAVEFRRFRTAIFSVAWVSYVGFQGHFEVPGVSFQRFRRNSKVLLDGDSGKFFLAFFNETFVNVSFLFCRFLDGSLREIS</sequence>
<reference evidence="1" key="1">
    <citation type="submission" date="2021-06" db="EMBL/GenBank/DDBJ databases">
        <authorList>
            <person name="Kallberg Y."/>
            <person name="Tangrot J."/>
            <person name="Rosling A."/>
        </authorList>
    </citation>
    <scope>NUCLEOTIDE SEQUENCE</scope>
    <source>
        <strain evidence="1">UK204</strain>
    </source>
</reference>
<feature type="non-terminal residue" evidence="1">
    <location>
        <position position="1"/>
    </location>
</feature>